<protein>
    <recommendedName>
        <fullName evidence="1">F-box associated beta-propeller type 1 domain-containing protein</fullName>
    </recommendedName>
</protein>
<reference evidence="2 3" key="1">
    <citation type="submission" date="2024-01" db="EMBL/GenBank/DDBJ databases">
        <title>The genomes of 5 underutilized Papilionoideae crops provide insights into root nodulation and disease resistanc.</title>
        <authorList>
            <person name="Jiang F."/>
        </authorList>
    </citation>
    <scope>NUCLEOTIDE SEQUENCE [LARGE SCALE GENOMIC DNA]</scope>
    <source>
        <strain evidence="2">LVBAO_FW01</strain>
        <tissue evidence="2">Leaves</tissue>
    </source>
</reference>
<proteinExistence type="predicted"/>
<comment type="caution">
    <text evidence="2">The sequence shown here is derived from an EMBL/GenBank/DDBJ whole genome shotgun (WGS) entry which is preliminary data.</text>
</comment>
<dbReference type="Pfam" id="PF07734">
    <property type="entry name" value="FBA_1"/>
    <property type="match status" value="1"/>
</dbReference>
<dbReference type="CDD" id="cd22157">
    <property type="entry name" value="F-box_AtFBW1-like"/>
    <property type="match status" value="1"/>
</dbReference>
<dbReference type="InterPro" id="IPR036047">
    <property type="entry name" value="F-box-like_dom_sf"/>
</dbReference>
<organism evidence="2 3">
    <name type="scientific">Canavalia gladiata</name>
    <name type="common">Sword bean</name>
    <name type="synonym">Dolichos gladiatus</name>
    <dbReference type="NCBI Taxonomy" id="3824"/>
    <lineage>
        <taxon>Eukaryota</taxon>
        <taxon>Viridiplantae</taxon>
        <taxon>Streptophyta</taxon>
        <taxon>Embryophyta</taxon>
        <taxon>Tracheophyta</taxon>
        <taxon>Spermatophyta</taxon>
        <taxon>Magnoliopsida</taxon>
        <taxon>eudicotyledons</taxon>
        <taxon>Gunneridae</taxon>
        <taxon>Pentapetalae</taxon>
        <taxon>rosids</taxon>
        <taxon>fabids</taxon>
        <taxon>Fabales</taxon>
        <taxon>Fabaceae</taxon>
        <taxon>Papilionoideae</taxon>
        <taxon>50 kb inversion clade</taxon>
        <taxon>NPAAA clade</taxon>
        <taxon>indigoferoid/millettioid clade</taxon>
        <taxon>Phaseoleae</taxon>
        <taxon>Canavalia</taxon>
    </lineage>
</organism>
<dbReference type="PANTHER" id="PTHR31672:SF13">
    <property type="entry name" value="F-BOX PROTEIN CPR30-LIKE"/>
    <property type="match status" value="1"/>
</dbReference>
<dbReference type="SUPFAM" id="SSF81383">
    <property type="entry name" value="F-box domain"/>
    <property type="match status" value="1"/>
</dbReference>
<feature type="domain" description="F-box associated beta-propeller type 1" evidence="1">
    <location>
        <begin position="113"/>
        <end position="302"/>
    </location>
</feature>
<sequence>MALGIGKDLETEILVRLPAKSVMRFKCVKRSWNALFKTPTFVTRHKHMRSGTQERLIMFHSNQRHSFGLSVSLPSCVGYPPQDSERHQQFINPFTDEFPCLWTRLLCYDYINGILCLLVANGFNGNAQLILWNPCTREVKLFPLPPIDPSEYIALLFGVWVDPNTNDFKAVKILVDTHNSVFPAKVYNLNTNSCTVLNDPSLPAFIAPTPSLSRHRALVGAVYHWIIGYYKNIHEILCFSFRHNRFSILEVPKAVFSFSEFFDIAEVNGSFAYVVQYSNPFRLGIWVKYQHNWTKKYNIGPLDPSFGIYGILNDATKVIGSKVRQTLILCDSDGLLIRQFQINEQFNLCLGVHQFVESITPLSV</sequence>
<dbReference type="AlphaFoldDB" id="A0AAN9JZH9"/>
<dbReference type="InterPro" id="IPR006527">
    <property type="entry name" value="F-box-assoc_dom_typ1"/>
</dbReference>
<evidence type="ECO:0000313" key="3">
    <source>
        <dbReference type="Proteomes" id="UP001367508"/>
    </source>
</evidence>
<dbReference type="InterPro" id="IPR017451">
    <property type="entry name" value="F-box-assoc_interact_dom"/>
</dbReference>
<gene>
    <name evidence="2" type="ORF">VNO77_42030</name>
</gene>
<evidence type="ECO:0000259" key="1">
    <source>
        <dbReference type="Pfam" id="PF07734"/>
    </source>
</evidence>
<dbReference type="InterPro" id="IPR050796">
    <property type="entry name" value="SCF_F-box_component"/>
</dbReference>
<keyword evidence="3" id="KW-1185">Reference proteome</keyword>
<evidence type="ECO:0000313" key="2">
    <source>
        <dbReference type="EMBL" id="KAK7308425.1"/>
    </source>
</evidence>
<dbReference type="PANTHER" id="PTHR31672">
    <property type="entry name" value="BNACNNG10540D PROTEIN"/>
    <property type="match status" value="1"/>
</dbReference>
<name>A0AAN9JZH9_CANGL</name>
<accession>A0AAN9JZH9</accession>
<dbReference type="Proteomes" id="UP001367508">
    <property type="component" value="Unassembled WGS sequence"/>
</dbReference>
<dbReference type="EMBL" id="JAYMYQ010000010">
    <property type="protein sequence ID" value="KAK7308425.1"/>
    <property type="molecule type" value="Genomic_DNA"/>
</dbReference>
<dbReference type="NCBIfam" id="TIGR01640">
    <property type="entry name" value="F_box_assoc_1"/>
    <property type="match status" value="1"/>
</dbReference>